<dbReference type="AlphaFoldDB" id="A0A1H6ZQA2"/>
<evidence type="ECO:0000313" key="2">
    <source>
        <dbReference type="Proteomes" id="UP000199662"/>
    </source>
</evidence>
<sequence length="414" mass="47162">MFLYNRGYHSTLNDVSPAGVILCTSLLDHPTLKKRNFDYKVNMALLDPQIYLWSVDENECLSTHKKIISYPWVKTMSVDDPLRFDAGCIITPKTDAEITACLTKCFEIQKSFGATQIIIPTPLAIAREDQFSEQLRWLELAEPFKNKYDEPFFATIALSDKTLLNCKFENNLMLQTILDNAALMQHIDGYYIVVERDSPIIQIVEVNIARALLELTYNLGHCQDKAVVVNFADVFGLVCMAVGATAFGSGYTTKERRLSFDDFIDQKGGMALPRYYSSNLIGDFYSERDLNKIIGIKLLRYISEDIITSHSNVLITALKQKNSVDKIAAWKESRSNTAAASKHRVACLTKQVSDIMQYNTIEEKLECVLIWIQDAEAKMEYLKSRLKDDPLNEDGRHLSVWRKALDEFMISNKL</sequence>
<accession>A0A1H6ZQA2</accession>
<evidence type="ECO:0000313" key="1">
    <source>
        <dbReference type="EMBL" id="SEJ54856.1"/>
    </source>
</evidence>
<dbReference type="EMBL" id="FNZK01000010">
    <property type="protein sequence ID" value="SEJ54856.1"/>
    <property type="molecule type" value="Genomic_DNA"/>
</dbReference>
<organism evidence="1 2">
    <name type="scientific">Propionispira arboris</name>
    <dbReference type="NCBI Taxonomy" id="84035"/>
    <lineage>
        <taxon>Bacteria</taxon>
        <taxon>Bacillati</taxon>
        <taxon>Bacillota</taxon>
        <taxon>Negativicutes</taxon>
        <taxon>Selenomonadales</taxon>
        <taxon>Selenomonadaceae</taxon>
        <taxon>Propionispira</taxon>
    </lineage>
</organism>
<protein>
    <submittedName>
        <fullName evidence="1">Uncharacterized protein</fullName>
    </submittedName>
</protein>
<dbReference type="Proteomes" id="UP000199662">
    <property type="component" value="Unassembled WGS sequence"/>
</dbReference>
<proteinExistence type="predicted"/>
<reference evidence="2" key="1">
    <citation type="submission" date="2016-10" db="EMBL/GenBank/DDBJ databases">
        <authorList>
            <person name="Varghese N."/>
            <person name="Submissions S."/>
        </authorList>
    </citation>
    <scope>NUCLEOTIDE SEQUENCE [LARGE SCALE GENOMIC DNA]</scope>
    <source>
        <strain evidence="2">DSM 2179</strain>
    </source>
</reference>
<keyword evidence="2" id="KW-1185">Reference proteome</keyword>
<name>A0A1H6ZQA2_9FIRM</name>
<dbReference type="RefSeq" id="WP_091831623.1">
    <property type="nucleotide sequence ID" value="NZ_FNZK01000010.1"/>
</dbReference>
<gene>
    <name evidence="1" type="ORF">SAMN05660742_11034</name>
</gene>